<dbReference type="SUPFAM" id="SSF52402">
    <property type="entry name" value="Adenine nucleotide alpha hydrolases-like"/>
    <property type="match status" value="1"/>
</dbReference>
<dbReference type="HAMAP" id="MF_01161">
    <property type="entry name" value="tRNA_Ile_lys_synt"/>
    <property type="match status" value="1"/>
</dbReference>
<dbReference type="Proteomes" id="UP000831068">
    <property type="component" value="Chromosome"/>
</dbReference>
<evidence type="ECO:0000256" key="9">
    <source>
        <dbReference type="SAM" id="Coils"/>
    </source>
</evidence>
<dbReference type="InterPro" id="IPR012094">
    <property type="entry name" value="tRNA_Ile_lys_synt"/>
</dbReference>
<protein>
    <recommendedName>
        <fullName evidence="8">tRNA(Ile)-lysidine synthase</fullName>
        <ecNumber evidence="8">6.3.4.19</ecNumber>
    </recommendedName>
    <alternativeName>
        <fullName evidence="8">tRNA(Ile)-2-lysyl-cytidine synthase</fullName>
    </alternativeName>
    <alternativeName>
        <fullName evidence="8">tRNA(Ile)-lysidine synthetase</fullName>
    </alternativeName>
</protein>
<gene>
    <name evidence="8 11" type="primary">tilS</name>
    <name evidence="11" type="ORF">MTP08_12580</name>
</gene>
<keyword evidence="6 8" id="KW-0067">ATP-binding</keyword>
<comment type="function">
    <text evidence="8">Ligates lysine onto the cytidine present at position 34 of the AUA codon-specific tRNA(Ile) that contains the anticodon CAU, in an ATP-dependent manner. Cytidine is converted to lysidine, thus changing the amino acid specificity of the tRNA from methionine to isoleucine.</text>
</comment>
<dbReference type="InterPro" id="IPR012795">
    <property type="entry name" value="tRNA_Ile_lys_synt_N"/>
</dbReference>
<accession>A0ABY4BIY3</accession>
<evidence type="ECO:0000256" key="1">
    <source>
        <dbReference type="ARBA" id="ARBA00004496"/>
    </source>
</evidence>
<keyword evidence="2 8" id="KW-0963">Cytoplasm</keyword>
<evidence type="ECO:0000256" key="8">
    <source>
        <dbReference type="HAMAP-Rule" id="MF_01161"/>
    </source>
</evidence>
<evidence type="ECO:0000313" key="12">
    <source>
        <dbReference type="Proteomes" id="UP000831068"/>
    </source>
</evidence>
<comment type="catalytic activity">
    <reaction evidence="7 8">
        <text>cytidine(34) in tRNA(Ile2) + L-lysine + ATP = lysidine(34) in tRNA(Ile2) + AMP + diphosphate + H(+)</text>
        <dbReference type="Rhea" id="RHEA:43744"/>
        <dbReference type="Rhea" id="RHEA-COMP:10625"/>
        <dbReference type="Rhea" id="RHEA-COMP:10670"/>
        <dbReference type="ChEBI" id="CHEBI:15378"/>
        <dbReference type="ChEBI" id="CHEBI:30616"/>
        <dbReference type="ChEBI" id="CHEBI:32551"/>
        <dbReference type="ChEBI" id="CHEBI:33019"/>
        <dbReference type="ChEBI" id="CHEBI:82748"/>
        <dbReference type="ChEBI" id="CHEBI:83665"/>
        <dbReference type="ChEBI" id="CHEBI:456215"/>
        <dbReference type="EC" id="6.3.4.19"/>
    </reaction>
</comment>
<comment type="subcellular location">
    <subcellularLocation>
        <location evidence="1 8">Cytoplasm</location>
    </subcellularLocation>
</comment>
<dbReference type="Pfam" id="PF01171">
    <property type="entry name" value="ATP_bind_3"/>
    <property type="match status" value="1"/>
</dbReference>
<dbReference type="InterPro" id="IPR011063">
    <property type="entry name" value="TilS/TtcA_N"/>
</dbReference>
<keyword evidence="4 8" id="KW-0819">tRNA processing</keyword>
<dbReference type="NCBIfam" id="TIGR02432">
    <property type="entry name" value="lysidine_TilS_N"/>
    <property type="match status" value="1"/>
</dbReference>
<comment type="domain">
    <text evidence="8">The N-terminal region contains the highly conserved SGGXDS motif, predicted to be a P-loop motif involved in ATP binding.</text>
</comment>
<dbReference type="EC" id="6.3.4.19" evidence="8"/>
<dbReference type="EMBL" id="CP094529">
    <property type="protein sequence ID" value="UOE37871.1"/>
    <property type="molecule type" value="Genomic_DNA"/>
</dbReference>
<evidence type="ECO:0000256" key="3">
    <source>
        <dbReference type="ARBA" id="ARBA00022598"/>
    </source>
</evidence>
<dbReference type="CDD" id="cd01992">
    <property type="entry name" value="TilS_N"/>
    <property type="match status" value="1"/>
</dbReference>
<evidence type="ECO:0000256" key="6">
    <source>
        <dbReference type="ARBA" id="ARBA00022840"/>
    </source>
</evidence>
<feature type="domain" description="Lysidine-tRNA(Ile) synthetase C-terminal" evidence="10">
    <location>
        <begin position="364"/>
        <end position="437"/>
    </location>
</feature>
<dbReference type="InterPro" id="IPR014729">
    <property type="entry name" value="Rossmann-like_a/b/a_fold"/>
</dbReference>
<feature type="binding site" evidence="8">
    <location>
        <begin position="28"/>
        <end position="33"/>
    </location>
    <ligand>
        <name>ATP</name>
        <dbReference type="ChEBI" id="CHEBI:30616"/>
    </ligand>
</feature>
<sequence>MLTQLSFRNHLKNSLKSSEKKKYLLAVSGGADSMVLAYLFEGIKDLGYLFQIAHINYKLRGEDSEADQKVVEDFCKIHSIKFHSYSVSEKDEKPEGSIQLWARMLRYRFFDEICQKENLDYLVTAHHLNDQLETFIINLSRGSGISGLTGIPSNENNILRPLLNFSKEEIYEFARENSIEFREDLSNKKNDYLRNKIRNTIVPNLCTIDADFLNSFKKSLTYLNQTKEFVQQQIKEIEEKITISDKENIILNKEKLNLENDFVQFEILKKYGFTKVEEIKKIFTAETGSTFFSKNYQLNINRNEIVLIKIEEKQKNISEIILTIPENEDQNNLTVNISDQISIIDTFNKDFYWEFNADKLTYPLKLRNKKEGDFFYPVHFSGKKKVSKFFKDEKIPNLAKQKIWLLTDGNDEILGVIPFRQDRKYAKDEKTNTILTILYEK</sequence>
<keyword evidence="3 8" id="KW-0436">Ligase</keyword>
<evidence type="ECO:0000313" key="11">
    <source>
        <dbReference type="EMBL" id="UOE37871.1"/>
    </source>
</evidence>
<dbReference type="SUPFAM" id="SSF56037">
    <property type="entry name" value="PheT/TilS domain"/>
    <property type="match status" value="1"/>
</dbReference>
<comment type="similarity">
    <text evidence="8">Belongs to the tRNA(Ile)-lysidine synthase family.</text>
</comment>
<evidence type="ECO:0000256" key="4">
    <source>
        <dbReference type="ARBA" id="ARBA00022694"/>
    </source>
</evidence>
<evidence type="ECO:0000256" key="7">
    <source>
        <dbReference type="ARBA" id="ARBA00048539"/>
    </source>
</evidence>
<reference evidence="11 12" key="1">
    <citation type="submission" date="2022-03" db="EMBL/GenBank/DDBJ databases">
        <title>Chryseobacterium sp. isolated from the Andong Sikhe.</title>
        <authorList>
            <person name="Won M."/>
            <person name="Kim S.-J."/>
            <person name="Kwon S.-W."/>
        </authorList>
    </citation>
    <scope>NUCLEOTIDE SEQUENCE [LARGE SCALE GENOMIC DNA]</scope>
    <source>
        <strain evidence="11 12">ADR-1</strain>
    </source>
</reference>
<keyword evidence="12" id="KW-1185">Reference proteome</keyword>
<dbReference type="GO" id="GO:0032267">
    <property type="term" value="F:tRNA(Ile)-lysidine synthase activity"/>
    <property type="evidence" value="ECO:0007669"/>
    <property type="project" value="UniProtKB-EC"/>
</dbReference>
<name>A0ABY4BIY3_9FLAO</name>
<dbReference type="Gene3D" id="3.40.50.620">
    <property type="entry name" value="HUPs"/>
    <property type="match status" value="1"/>
</dbReference>
<dbReference type="RefSeq" id="WP_243576234.1">
    <property type="nucleotide sequence ID" value="NZ_CP094529.1"/>
</dbReference>
<evidence type="ECO:0000259" key="10">
    <source>
        <dbReference type="SMART" id="SM00977"/>
    </source>
</evidence>
<dbReference type="NCBIfam" id="TIGR02433">
    <property type="entry name" value="lysidine_TilS_C"/>
    <property type="match status" value="1"/>
</dbReference>
<dbReference type="PANTHER" id="PTHR43033:SF1">
    <property type="entry name" value="TRNA(ILE)-LYSIDINE SYNTHASE-RELATED"/>
    <property type="match status" value="1"/>
</dbReference>
<dbReference type="SMART" id="SM00977">
    <property type="entry name" value="TilS_C"/>
    <property type="match status" value="1"/>
</dbReference>
<keyword evidence="9" id="KW-0175">Coiled coil</keyword>
<dbReference type="InterPro" id="IPR012796">
    <property type="entry name" value="Lysidine-tRNA-synth_C"/>
</dbReference>
<evidence type="ECO:0000256" key="5">
    <source>
        <dbReference type="ARBA" id="ARBA00022741"/>
    </source>
</evidence>
<dbReference type="PANTHER" id="PTHR43033">
    <property type="entry name" value="TRNA(ILE)-LYSIDINE SYNTHASE-RELATED"/>
    <property type="match status" value="1"/>
</dbReference>
<organism evidence="11 12">
    <name type="scientific">Chryseobacterium oryzae</name>
    <dbReference type="NCBI Taxonomy" id="2929799"/>
    <lineage>
        <taxon>Bacteria</taxon>
        <taxon>Pseudomonadati</taxon>
        <taxon>Bacteroidota</taxon>
        <taxon>Flavobacteriia</taxon>
        <taxon>Flavobacteriales</taxon>
        <taxon>Weeksellaceae</taxon>
        <taxon>Chryseobacterium group</taxon>
        <taxon>Chryseobacterium</taxon>
    </lineage>
</organism>
<keyword evidence="5 8" id="KW-0547">Nucleotide-binding</keyword>
<feature type="coiled-coil region" evidence="9">
    <location>
        <begin position="220"/>
        <end position="247"/>
    </location>
</feature>
<proteinExistence type="inferred from homology"/>
<evidence type="ECO:0000256" key="2">
    <source>
        <dbReference type="ARBA" id="ARBA00022490"/>
    </source>
</evidence>